<gene>
    <name evidence="10" type="ORF">GOB81_13050</name>
</gene>
<dbReference type="PANTHER" id="PTHR43429:SF3">
    <property type="entry name" value="NITRITE REDUCTASE [NAD(P)H]"/>
    <property type="match status" value="1"/>
</dbReference>
<evidence type="ECO:0000256" key="8">
    <source>
        <dbReference type="ARBA" id="ARBA00023004"/>
    </source>
</evidence>
<dbReference type="InterPro" id="IPR050260">
    <property type="entry name" value="FAD-bd_OxRdtase"/>
</dbReference>
<feature type="domain" description="Rubredoxin-like" evidence="9">
    <location>
        <begin position="9"/>
        <end position="60"/>
    </location>
</feature>
<evidence type="ECO:0000256" key="1">
    <source>
        <dbReference type="ARBA" id="ARBA00001974"/>
    </source>
</evidence>
<keyword evidence="3" id="KW-0813">Transport</keyword>
<evidence type="ECO:0000256" key="6">
    <source>
        <dbReference type="ARBA" id="ARBA00022827"/>
    </source>
</evidence>
<evidence type="ECO:0000256" key="4">
    <source>
        <dbReference type="ARBA" id="ARBA00022630"/>
    </source>
</evidence>
<dbReference type="InterPro" id="IPR018527">
    <property type="entry name" value="Rubredoxin_Fe_BS"/>
</dbReference>
<dbReference type="EMBL" id="WOSY01000013">
    <property type="protein sequence ID" value="NHN89541.1"/>
    <property type="molecule type" value="Genomic_DNA"/>
</dbReference>
<keyword evidence="4" id="KW-0285">Flavoprotein</keyword>
<organism evidence="10 11">
    <name type="scientific">Acetobacter conturbans</name>
    <dbReference type="NCBI Taxonomy" id="1737472"/>
    <lineage>
        <taxon>Bacteria</taxon>
        <taxon>Pseudomonadati</taxon>
        <taxon>Pseudomonadota</taxon>
        <taxon>Alphaproteobacteria</taxon>
        <taxon>Acetobacterales</taxon>
        <taxon>Acetobacteraceae</taxon>
        <taxon>Acetobacter</taxon>
    </lineage>
</organism>
<reference evidence="10 11" key="1">
    <citation type="journal article" date="2020" name="Int. J. Syst. Evol. Microbiol.">
        <title>Novel acetic acid bacteria from cider fermentations: Acetobacter conturbans sp. nov. and Acetobacter fallax sp. nov.</title>
        <authorList>
            <person name="Sombolestani A.S."/>
            <person name="Cleenwerck I."/>
            <person name="Cnockaert M."/>
            <person name="Borremans W."/>
            <person name="Wieme A.D."/>
            <person name="De Vuyst L."/>
            <person name="Vandamme P."/>
        </authorList>
    </citation>
    <scope>NUCLEOTIDE SEQUENCE [LARGE SCALE GENOMIC DNA]</scope>
    <source>
        <strain evidence="10 11">LMG 1627</strain>
    </source>
</reference>
<proteinExistence type="inferred from homology"/>
<comment type="cofactor">
    <cofactor evidence="1">
        <name>FAD</name>
        <dbReference type="ChEBI" id="CHEBI:57692"/>
    </cofactor>
</comment>
<dbReference type="Pfam" id="PF00301">
    <property type="entry name" value="Rubredoxin"/>
    <property type="match status" value="1"/>
</dbReference>
<keyword evidence="7" id="KW-0249">Electron transport</keyword>
<dbReference type="Pfam" id="PF07992">
    <property type="entry name" value="Pyr_redox_2"/>
    <property type="match status" value="1"/>
</dbReference>
<dbReference type="PRINTS" id="PR00411">
    <property type="entry name" value="PNDRDTASEI"/>
</dbReference>
<keyword evidence="11" id="KW-1185">Reference proteome</keyword>
<dbReference type="Proteomes" id="UP000631653">
    <property type="component" value="Unassembled WGS sequence"/>
</dbReference>
<comment type="caution">
    <text evidence="10">The sequence shown here is derived from an EMBL/GenBank/DDBJ whole genome shotgun (WGS) entry which is preliminary data.</text>
</comment>
<evidence type="ECO:0000256" key="3">
    <source>
        <dbReference type="ARBA" id="ARBA00022448"/>
    </source>
</evidence>
<protein>
    <submittedName>
        <fullName evidence="10">Rubredoxin</fullName>
    </submittedName>
</protein>
<evidence type="ECO:0000256" key="2">
    <source>
        <dbReference type="ARBA" id="ARBA00006442"/>
    </source>
</evidence>
<dbReference type="Gene3D" id="3.50.50.60">
    <property type="entry name" value="FAD/NAD(P)-binding domain"/>
    <property type="match status" value="2"/>
</dbReference>
<name>A0ABX0K404_9PROT</name>
<dbReference type="SUPFAM" id="SSF51905">
    <property type="entry name" value="FAD/NAD(P)-binding domain"/>
    <property type="match status" value="2"/>
</dbReference>
<dbReference type="PANTHER" id="PTHR43429">
    <property type="entry name" value="PYRIDINE NUCLEOTIDE-DISULFIDE OXIDOREDUCTASE DOMAIN-CONTAINING"/>
    <property type="match status" value="1"/>
</dbReference>
<keyword evidence="8" id="KW-0408">Iron</keyword>
<keyword evidence="6" id="KW-0274">FAD</keyword>
<dbReference type="Gene3D" id="2.20.28.10">
    <property type="match status" value="1"/>
</dbReference>
<dbReference type="RefSeq" id="WP_173570866.1">
    <property type="nucleotide sequence ID" value="NZ_WOSY01000013.1"/>
</dbReference>
<dbReference type="PROSITE" id="PS00202">
    <property type="entry name" value="RUBREDOXIN"/>
    <property type="match status" value="1"/>
</dbReference>
<dbReference type="InterPro" id="IPR036188">
    <property type="entry name" value="FAD/NAD-bd_sf"/>
</dbReference>
<accession>A0ABX0K404</accession>
<comment type="similarity">
    <text evidence="2">Belongs to the FAD-dependent oxidoreductase family.</text>
</comment>
<dbReference type="PROSITE" id="PS50903">
    <property type="entry name" value="RUBREDOXIN_LIKE"/>
    <property type="match status" value="1"/>
</dbReference>
<evidence type="ECO:0000256" key="7">
    <source>
        <dbReference type="ARBA" id="ARBA00022982"/>
    </source>
</evidence>
<dbReference type="PRINTS" id="PR00368">
    <property type="entry name" value="FADPNR"/>
</dbReference>
<dbReference type="PRINTS" id="PR00163">
    <property type="entry name" value="RUBREDOXIN"/>
</dbReference>
<dbReference type="InterPro" id="IPR023753">
    <property type="entry name" value="FAD/NAD-binding_dom"/>
</dbReference>
<evidence type="ECO:0000313" key="10">
    <source>
        <dbReference type="EMBL" id="NHN89541.1"/>
    </source>
</evidence>
<dbReference type="SUPFAM" id="SSF57802">
    <property type="entry name" value="Rubredoxin-like"/>
    <property type="match status" value="1"/>
</dbReference>
<evidence type="ECO:0000256" key="5">
    <source>
        <dbReference type="ARBA" id="ARBA00022723"/>
    </source>
</evidence>
<dbReference type="InterPro" id="IPR024934">
    <property type="entry name" value="Rubredoxin-like_dom"/>
</dbReference>
<dbReference type="CDD" id="cd00730">
    <property type="entry name" value="rubredoxin"/>
    <property type="match status" value="1"/>
</dbReference>
<dbReference type="InterPro" id="IPR024935">
    <property type="entry name" value="Rubredoxin_dom"/>
</dbReference>
<evidence type="ECO:0000313" key="11">
    <source>
        <dbReference type="Proteomes" id="UP000631653"/>
    </source>
</evidence>
<sequence>MTGQGEETFRQYICRVCGLIYDEALGDPDSGLLPGTLFHDIPEDWACPLCGVTKLDFEPYIPPQPGQYASNGDDQSSFVRGQDGVVVIGGGTAGWSVAQRLKVLDPDCPVTLVTGCSGDIYAKPELSVALSRGLDEARLNRGKGCDVAARYGIRLMAGAFVTGLDPMARRVRTTSGTVRYRALVFAYGAQPIVLPELPADLVWRVNNLPAWLRLKATLGDTPRTIAVIGAGPVGCELAEDAARAGHSVTLLSRGPWPMDTLLPGKAGSLLASRIVQSGITLRNDTQVIGVRKNDEGSVSVRLQNNDDIIADLAISAVGLRTDLRLPAMAGLKTDCGIIVDENTLRTSDPAIFALGDCISVGGRPCRYIGPIGAQADAIAHAILGLEHAGYVHEIPPLRLKSRALPLELRGLPDPERSWEVVEDSPKRLAMRQCDGEHVIAFLEAMS</sequence>
<keyword evidence="5" id="KW-0479">Metal-binding</keyword>
<evidence type="ECO:0000259" key="9">
    <source>
        <dbReference type="PROSITE" id="PS50903"/>
    </source>
</evidence>